<gene>
    <name evidence="1" type="ORF">CKF48_03970</name>
</gene>
<dbReference type="InterPro" id="IPR009057">
    <property type="entry name" value="Homeodomain-like_sf"/>
</dbReference>
<dbReference type="Proteomes" id="UP000215137">
    <property type="component" value="Chromosome"/>
</dbReference>
<dbReference type="KEGG" id="bko:CKF48_03970"/>
<dbReference type="EMBL" id="CP022983">
    <property type="protein sequence ID" value="ASV66553.1"/>
    <property type="molecule type" value="Genomic_DNA"/>
</dbReference>
<dbReference type="OrthoDB" id="9815924at2"/>
<accession>A0A248TEG3</accession>
<reference evidence="1 2" key="1">
    <citation type="submission" date="2017-08" db="EMBL/GenBank/DDBJ databases">
        <title>Complete Genome Sequence of Bacillus kochii Oregon-R-modENCODE STRAIN BDGP4, isolated from Drosophila melanogaster gut.</title>
        <authorList>
            <person name="Wan K.H."/>
            <person name="Yu C."/>
            <person name="Park S."/>
            <person name="Hammonds A.S."/>
            <person name="Booth B.W."/>
            <person name="Celniker S.E."/>
        </authorList>
    </citation>
    <scope>NUCLEOTIDE SEQUENCE [LARGE SCALE GENOMIC DNA]</scope>
    <source>
        <strain evidence="1 2">BDGP4</strain>
    </source>
</reference>
<evidence type="ECO:0008006" key="3">
    <source>
        <dbReference type="Google" id="ProtNLM"/>
    </source>
</evidence>
<evidence type="ECO:0000313" key="1">
    <source>
        <dbReference type="EMBL" id="ASV66553.1"/>
    </source>
</evidence>
<dbReference type="RefSeq" id="WP_095370128.1">
    <property type="nucleotide sequence ID" value="NZ_CP022983.1"/>
</dbReference>
<name>A0A248TEG3_9BACI</name>
<dbReference type="Gene3D" id="1.10.357.10">
    <property type="entry name" value="Tetracycline Repressor, domain 2"/>
    <property type="match status" value="1"/>
</dbReference>
<dbReference type="SUPFAM" id="SSF46689">
    <property type="entry name" value="Homeodomain-like"/>
    <property type="match status" value="1"/>
</dbReference>
<dbReference type="AlphaFoldDB" id="A0A248TEG3"/>
<protein>
    <recommendedName>
        <fullName evidence="3">HTH tetR-type domain-containing protein</fullName>
    </recommendedName>
</protein>
<keyword evidence="2" id="KW-1185">Reference proteome</keyword>
<proteinExistence type="predicted"/>
<evidence type="ECO:0000313" key="2">
    <source>
        <dbReference type="Proteomes" id="UP000215137"/>
    </source>
</evidence>
<organism evidence="1 2">
    <name type="scientific">Cytobacillus kochii</name>
    <dbReference type="NCBI Taxonomy" id="859143"/>
    <lineage>
        <taxon>Bacteria</taxon>
        <taxon>Bacillati</taxon>
        <taxon>Bacillota</taxon>
        <taxon>Bacilli</taxon>
        <taxon>Bacillales</taxon>
        <taxon>Bacillaceae</taxon>
        <taxon>Cytobacillus</taxon>
    </lineage>
</organism>
<sequence length="189" mass="22159">MPSNHFHDQNISADKIVAVAKELVTDNAFQNITLEDIAVKMRCQVKDLTVHFNHIDGLLYRIIEEDFNDLTQMLVTIQYGDDNKIDKLKQILITFMEFGINLHHRYDGLFAFYTSNDKHSITEMAQKTYYRFEYAVLQLKDQQTEESLIYSAFIALHGFIQHHKGYVKDFEEVRTYAESHAWFVLKGLS</sequence>